<protein>
    <recommendedName>
        <fullName evidence="5">MYND-type domain-containing protein</fullName>
    </recommendedName>
</protein>
<keyword evidence="7" id="KW-1185">Reference proteome</keyword>
<feature type="domain" description="MYND-type" evidence="5">
    <location>
        <begin position="265"/>
        <end position="305"/>
    </location>
</feature>
<dbReference type="Gene3D" id="1.25.40.10">
    <property type="entry name" value="Tetratricopeptide repeat domain"/>
    <property type="match status" value="1"/>
</dbReference>
<name>A0A1C7M7Y3_GRIFR</name>
<evidence type="ECO:0000256" key="4">
    <source>
        <dbReference type="PROSITE-ProRule" id="PRU00134"/>
    </source>
</evidence>
<dbReference type="AlphaFoldDB" id="A0A1C7M7Y3"/>
<dbReference type="SUPFAM" id="SSF48452">
    <property type="entry name" value="TPR-like"/>
    <property type="match status" value="1"/>
</dbReference>
<gene>
    <name evidence="6" type="ORF">A0H81_06775</name>
</gene>
<dbReference type="PROSITE" id="PS01360">
    <property type="entry name" value="ZF_MYND_1"/>
    <property type="match status" value="1"/>
</dbReference>
<dbReference type="Pfam" id="PF01753">
    <property type="entry name" value="zf-MYND"/>
    <property type="match status" value="1"/>
</dbReference>
<keyword evidence="2 4" id="KW-0863">Zinc-finger</keyword>
<reference evidence="6 7" key="1">
    <citation type="submission" date="2016-03" db="EMBL/GenBank/DDBJ databases">
        <title>Whole genome sequencing of Grifola frondosa 9006-11.</title>
        <authorList>
            <person name="Min B."/>
            <person name="Park H."/>
            <person name="Kim J.-G."/>
            <person name="Cho H."/>
            <person name="Oh Y.-L."/>
            <person name="Kong W.-S."/>
            <person name="Choi I.-G."/>
        </authorList>
    </citation>
    <scope>NUCLEOTIDE SEQUENCE [LARGE SCALE GENOMIC DNA]</scope>
    <source>
        <strain evidence="6 7">9006-11</strain>
    </source>
</reference>
<proteinExistence type="predicted"/>
<dbReference type="EMBL" id="LUGG01000007">
    <property type="protein sequence ID" value="OBZ72942.1"/>
    <property type="molecule type" value="Genomic_DNA"/>
</dbReference>
<dbReference type="Proteomes" id="UP000092993">
    <property type="component" value="Unassembled WGS sequence"/>
</dbReference>
<accession>A0A1C7M7Y3</accession>
<dbReference type="PROSITE" id="PS50865">
    <property type="entry name" value="ZF_MYND_2"/>
    <property type="match status" value="1"/>
</dbReference>
<keyword evidence="1" id="KW-0479">Metal-binding</keyword>
<dbReference type="InterPro" id="IPR002893">
    <property type="entry name" value="Znf_MYND"/>
</dbReference>
<organism evidence="6 7">
    <name type="scientific">Grifola frondosa</name>
    <name type="common">Maitake</name>
    <name type="synonym">Polyporus frondosus</name>
    <dbReference type="NCBI Taxonomy" id="5627"/>
    <lineage>
        <taxon>Eukaryota</taxon>
        <taxon>Fungi</taxon>
        <taxon>Dikarya</taxon>
        <taxon>Basidiomycota</taxon>
        <taxon>Agaricomycotina</taxon>
        <taxon>Agaricomycetes</taxon>
        <taxon>Polyporales</taxon>
        <taxon>Grifolaceae</taxon>
        <taxon>Grifola</taxon>
    </lineage>
</organism>
<evidence type="ECO:0000313" key="7">
    <source>
        <dbReference type="Proteomes" id="UP000092993"/>
    </source>
</evidence>
<evidence type="ECO:0000313" key="6">
    <source>
        <dbReference type="EMBL" id="OBZ72942.1"/>
    </source>
</evidence>
<keyword evidence="3" id="KW-0862">Zinc</keyword>
<dbReference type="GO" id="GO:0008270">
    <property type="term" value="F:zinc ion binding"/>
    <property type="evidence" value="ECO:0007669"/>
    <property type="project" value="UniProtKB-KW"/>
</dbReference>
<dbReference type="InterPro" id="IPR011990">
    <property type="entry name" value="TPR-like_helical_dom_sf"/>
</dbReference>
<sequence length="437" mass="49941">MFMDSRTSEINPEPVPESVFFSNQLPRLFKWSFYIHVEDVPEDLLEHCVWALEMFIRAFLEGSNAQLSAVGHIGTDLTDNEYEVLKQSMILNAKYKAAIHMLTPTVNRAEGAVSYLNDVVTQIEKIQRYRGHNPMTNDRDIYHTLADALVRSGANEEARAILERLFDSDPIDATVTGVFDVASTRVRLARVLRNLRKKKEARKHEQWVVKWLRKNPHLLSDESLRALLIQVGETTSPILEALGGPSWIDNRGHTDKTDLGLVRKCMQCSAREPLVKLSVCKRCNKIYYCSSDCQRKDWPYHKACCSDIVEVQRRIEQMAISDATAAQKMKDFQAWLISEIAIPTCMLSAFITTLREERHIWFWRSVFRISDVLCEVERLMGLNPGEGTEYIQDLLSDTKATGMEKTVNFLILSNGDGVYTWLGVDSKPLRLAFGCIF</sequence>
<evidence type="ECO:0000256" key="2">
    <source>
        <dbReference type="ARBA" id="ARBA00022771"/>
    </source>
</evidence>
<evidence type="ECO:0000256" key="3">
    <source>
        <dbReference type="ARBA" id="ARBA00022833"/>
    </source>
</evidence>
<comment type="caution">
    <text evidence="6">The sequence shown here is derived from an EMBL/GenBank/DDBJ whole genome shotgun (WGS) entry which is preliminary data.</text>
</comment>
<evidence type="ECO:0000259" key="5">
    <source>
        <dbReference type="PROSITE" id="PS50865"/>
    </source>
</evidence>
<dbReference type="Gene3D" id="6.10.140.2220">
    <property type="match status" value="1"/>
</dbReference>
<dbReference type="OMA" id="REERHIW"/>
<evidence type="ECO:0000256" key="1">
    <source>
        <dbReference type="ARBA" id="ARBA00022723"/>
    </source>
</evidence>
<dbReference type="SUPFAM" id="SSF144232">
    <property type="entry name" value="HIT/MYND zinc finger-like"/>
    <property type="match status" value="1"/>
</dbReference>
<dbReference type="OrthoDB" id="2931494at2759"/>
<dbReference type="STRING" id="5627.A0A1C7M7Y3"/>